<evidence type="ECO:0000256" key="9">
    <source>
        <dbReference type="ARBA" id="ARBA00023157"/>
    </source>
</evidence>
<dbReference type="PANTHER" id="PTHR46099:SF3">
    <property type="entry name" value="ENDOTHELIN RECEPTOR TYPE B"/>
    <property type="match status" value="1"/>
</dbReference>
<evidence type="ECO:0000313" key="18">
    <source>
        <dbReference type="Ensembl" id="ENSANIP00000025659.1"/>
    </source>
</evidence>
<feature type="compositionally biased region" description="Basic and acidic residues" evidence="15">
    <location>
        <begin position="103"/>
        <end position="121"/>
    </location>
</feature>
<feature type="transmembrane region" description="Helical" evidence="16">
    <location>
        <begin position="334"/>
        <end position="358"/>
    </location>
</feature>
<comment type="subcellular location">
    <subcellularLocation>
        <location evidence="1">Cell membrane</location>
        <topology evidence="1">Multi-pass membrane protein</topology>
    </subcellularLocation>
</comment>
<keyword evidence="7 16" id="KW-0472">Membrane</keyword>
<dbReference type="GO" id="GO:0008217">
    <property type="term" value="P:regulation of blood pressure"/>
    <property type="evidence" value="ECO:0007669"/>
    <property type="project" value="InterPro"/>
</dbReference>
<feature type="transmembrane region" description="Helical" evidence="16">
    <location>
        <begin position="411"/>
        <end position="429"/>
    </location>
</feature>
<dbReference type="PANTHER" id="PTHR46099">
    <property type="entry name" value="G_PROTEIN_RECEP_F1_2 DOMAIN-CONTAINING PROTEIN"/>
    <property type="match status" value="1"/>
</dbReference>
<keyword evidence="6 14" id="KW-0297">G-protein coupled receptor</keyword>
<evidence type="ECO:0000256" key="4">
    <source>
        <dbReference type="ARBA" id="ARBA00022692"/>
    </source>
</evidence>
<evidence type="ECO:0000256" key="10">
    <source>
        <dbReference type="ARBA" id="ARBA00023170"/>
    </source>
</evidence>
<feature type="compositionally biased region" description="Low complexity" evidence="15">
    <location>
        <begin position="269"/>
        <end position="288"/>
    </location>
</feature>
<feature type="transmembrane region" description="Helical" evidence="16">
    <location>
        <begin position="507"/>
        <end position="533"/>
    </location>
</feature>
<evidence type="ECO:0000259" key="17">
    <source>
        <dbReference type="PROSITE" id="PS50262"/>
    </source>
</evidence>
<feature type="compositionally biased region" description="Basic and acidic residues" evidence="15">
    <location>
        <begin position="60"/>
        <end position="74"/>
    </location>
</feature>
<feature type="region of interest" description="Disordered" evidence="15">
    <location>
        <begin position="31"/>
        <end position="228"/>
    </location>
</feature>
<dbReference type="PROSITE" id="PS00237">
    <property type="entry name" value="G_PROTEIN_RECEP_F1_1"/>
    <property type="match status" value="1"/>
</dbReference>
<dbReference type="GO" id="GO:0048484">
    <property type="term" value="P:enteric nervous system development"/>
    <property type="evidence" value="ECO:0007669"/>
    <property type="project" value="InterPro"/>
</dbReference>
<dbReference type="Pfam" id="PF00001">
    <property type="entry name" value="7tm_1"/>
    <property type="match status" value="1"/>
</dbReference>
<evidence type="ECO:0000313" key="19">
    <source>
        <dbReference type="Proteomes" id="UP000694541"/>
    </source>
</evidence>
<dbReference type="PRINTS" id="PR00237">
    <property type="entry name" value="GPCRRHODOPSN"/>
</dbReference>
<keyword evidence="9" id="KW-1015">Disulfide bond</keyword>
<feature type="region of interest" description="Disordered" evidence="15">
    <location>
        <begin position="1"/>
        <end position="20"/>
    </location>
</feature>
<proteinExistence type="inferred from homology"/>
<keyword evidence="5 16" id="KW-1133">Transmembrane helix</keyword>
<feature type="transmembrane region" description="Helical" evidence="16">
    <location>
        <begin position="593"/>
        <end position="621"/>
    </location>
</feature>
<evidence type="ECO:0000256" key="7">
    <source>
        <dbReference type="ARBA" id="ARBA00023136"/>
    </source>
</evidence>
<dbReference type="GO" id="GO:0048066">
    <property type="term" value="P:developmental pigmentation"/>
    <property type="evidence" value="ECO:0007669"/>
    <property type="project" value="TreeGrafter"/>
</dbReference>
<sequence length="673" mass="72667">MGQMRLNVLEKGGALPRRRGFSHGVWCAAVGRRVPPQAPVPPAAATRGRPEAAVSGGTSRPREGGRDGGREGGRGRPAGARSAATGGARFPRSAGRAPQAAGGEERLGSARRGEGGEERAGEGGGRAGRRRAGPAGVSRGAGGGARTRDFSPRPPCCGFWPRRCSAAGTPPPVRLRRPAARRSARGRRGAASPPLTPPAPLSAQVGADGGGRPAGDRPRRSAMPAARPRRPPALRLRLLLLLLPLLLLQLLGGRAAAEGDGSLRPPAPGRQSPPAAAAAFPPTAGTPALRGAEPNASRPAALPKGGVGAAGGRPRSASPPMCTGQTEIKETFKYINTVVSCLVFVLGIIGNSTLLRIIYKNKCMRNGPNILIASLALGDLLHIVIDIPINVYKLLAEDWPFGVEMCKLVPFIQKASVGITVLSLCALSIDRYRAVASWSRIKGIGVPKWTAVEIVLIWVISVILAVPEAIAFDMITMEYRGKDLRICLLHPTQKTSFMMFYKQAKDWWLFSFYFCLPLAITAFFYTLMTCEMLRKKSGMQIALNDHLKQRREVAKTVFCLVLVFALCWLPLHLSRILKLTIYDQKDPNRCELLSFFLVMDYIGINMASLNSCINPIALYLVSKRFQNCFKSCLCCWCQSKDLLSLEERQSCLKFKANDHGYDNFRSSNKYSSS</sequence>
<evidence type="ECO:0000256" key="3">
    <source>
        <dbReference type="ARBA" id="ARBA00022475"/>
    </source>
</evidence>
<dbReference type="Ensembl" id="ENSANIT00000026511.1">
    <property type="protein sequence ID" value="ENSANIP00000025659.1"/>
    <property type="gene ID" value="ENSANIG00000017275.1"/>
</dbReference>
<evidence type="ECO:0000256" key="15">
    <source>
        <dbReference type="SAM" id="MobiDB-lite"/>
    </source>
</evidence>
<feature type="compositionally biased region" description="Low complexity" evidence="15">
    <location>
        <begin position="77"/>
        <end position="89"/>
    </location>
</feature>
<dbReference type="GO" id="GO:0005886">
    <property type="term" value="C:plasma membrane"/>
    <property type="evidence" value="ECO:0007669"/>
    <property type="project" value="UniProtKB-SubCell"/>
</dbReference>
<dbReference type="CDD" id="cd15976">
    <property type="entry name" value="7tmA_ET-BR"/>
    <property type="match status" value="1"/>
</dbReference>
<accession>A0A8B9NPZ6</accession>
<dbReference type="InterPro" id="IPR000499">
    <property type="entry name" value="Endthln_rcpt"/>
</dbReference>
<feature type="transmembrane region" description="Helical" evidence="16">
    <location>
        <begin position="370"/>
        <end position="391"/>
    </location>
</feature>
<evidence type="ECO:0000256" key="5">
    <source>
        <dbReference type="ARBA" id="ARBA00022989"/>
    </source>
</evidence>
<feature type="domain" description="G-protein coupled receptors family 1 profile" evidence="17">
    <location>
        <begin position="350"/>
        <end position="618"/>
    </location>
</feature>
<evidence type="ECO:0000256" key="16">
    <source>
        <dbReference type="SAM" id="Phobius"/>
    </source>
</evidence>
<feature type="transmembrane region" description="Helical" evidence="16">
    <location>
        <begin position="553"/>
        <end position="573"/>
    </location>
</feature>
<evidence type="ECO:0000256" key="2">
    <source>
        <dbReference type="ARBA" id="ARBA00015019"/>
    </source>
</evidence>
<feature type="compositionally biased region" description="Basic residues" evidence="15">
    <location>
        <begin position="174"/>
        <end position="188"/>
    </location>
</feature>
<feature type="region of interest" description="Disordered" evidence="15">
    <location>
        <begin position="259"/>
        <end position="322"/>
    </location>
</feature>
<dbReference type="GO" id="GO:0042310">
    <property type="term" value="P:vasoconstriction"/>
    <property type="evidence" value="ECO:0007669"/>
    <property type="project" value="InterPro"/>
</dbReference>
<dbReference type="GO" id="GO:0004962">
    <property type="term" value="F:endothelin receptor activity"/>
    <property type="evidence" value="ECO:0007669"/>
    <property type="project" value="InterPro"/>
</dbReference>
<dbReference type="AlphaFoldDB" id="A0A8B9NPZ6"/>
<dbReference type="SMART" id="SM01381">
    <property type="entry name" value="7TM_GPCR_Srsx"/>
    <property type="match status" value="1"/>
</dbReference>
<dbReference type="InterPro" id="IPR051193">
    <property type="entry name" value="GPCR_endothelin_rcpt"/>
</dbReference>
<keyword evidence="11 14" id="KW-0807">Transducer</keyword>
<keyword evidence="3" id="KW-1003">Cell membrane</keyword>
<evidence type="ECO:0000256" key="13">
    <source>
        <dbReference type="ARBA" id="ARBA00032475"/>
    </source>
</evidence>
<dbReference type="PROSITE" id="PS50262">
    <property type="entry name" value="G_PROTEIN_RECEP_F1_2"/>
    <property type="match status" value="1"/>
</dbReference>
<evidence type="ECO:0000256" key="1">
    <source>
        <dbReference type="ARBA" id="ARBA00004651"/>
    </source>
</evidence>
<keyword evidence="19" id="KW-1185">Reference proteome</keyword>
<evidence type="ECO:0000256" key="14">
    <source>
        <dbReference type="RuleBase" id="RU000688"/>
    </source>
</evidence>
<protein>
    <recommendedName>
        <fullName evidence="2">Endothelin receptor type B</fullName>
    </recommendedName>
    <alternativeName>
        <fullName evidence="13">Endothelin receptor non-selective type</fullName>
    </alternativeName>
</protein>
<dbReference type="PRINTS" id="PR00571">
    <property type="entry name" value="ENDOTHELINBR"/>
</dbReference>
<name>A0A8B9NPZ6_9AVES</name>
<dbReference type="Gene3D" id="1.20.1070.10">
    <property type="entry name" value="Rhodopsin 7-helix transmembrane proteins"/>
    <property type="match status" value="1"/>
</dbReference>
<reference evidence="18" key="1">
    <citation type="submission" date="2025-08" db="UniProtKB">
        <authorList>
            <consortium name="Ensembl"/>
        </authorList>
    </citation>
    <scope>IDENTIFICATION</scope>
</reference>
<evidence type="ECO:0000256" key="11">
    <source>
        <dbReference type="ARBA" id="ARBA00023224"/>
    </source>
</evidence>
<keyword evidence="4 14" id="KW-0812">Transmembrane</keyword>
<dbReference type="FunFam" id="1.20.1070.10:FF:000076">
    <property type="entry name" value="Endothelin receptor type B"/>
    <property type="match status" value="1"/>
</dbReference>
<dbReference type="InterPro" id="IPR001112">
    <property type="entry name" value="ETB_rcpt"/>
</dbReference>
<evidence type="ECO:0000256" key="6">
    <source>
        <dbReference type="ARBA" id="ARBA00023040"/>
    </source>
</evidence>
<reference evidence="18" key="2">
    <citation type="submission" date="2025-09" db="UniProtKB">
        <authorList>
            <consortium name="Ensembl"/>
        </authorList>
    </citation>
    <scope>IDENTIFICATION</scope>
</reference>
<feature type="transmembrane region" description="Helical" evidence="16">
    <location>
        <begin position="450"/>
        <end position="472"/>
    </location>
</feature>
<keyword evidence="8" id="KW-0564">Palmitate</keyword>
<evidence type="ECO:0000256" key="8">
    <source>
        <dbReference type="ARBA" id="ARBA00023139"/>
    </source>
</evidence>
<evidence type="ECO:0000256" key="12">
    <source>
        <dbReference type="ARBA" id="ARBA00023288"/>
    </source>
</evidence>
<keyword evidence="12" id="KW-0449">Lipoprotein</keyword>
<dbReference type="InterPro" id="IPR000276">
    <property type="entry name" value="GPCR_Rhodpsn"/>
</dbReference>
<dbReference type="SUPFAM" id="SSF81321">
    <property type="entry name" value="Family A G protein-coupled receptor-like"/>
    <property type="match status" value="1"/>
</dbReference>
<dbReference type="PRINTS" id="PR00366">
    <property type="entry name" value="ENDOTHELINR"/>
</dbReference>
<organism evidence="18 19">
    <name type="scientific">Accipiter nisus</name>
    <name type="common">Eurasian sparrowhawk</name>
    <dbReference type="NCBI Taxonomy" id="211598"/>
    <lineage>
        <taxon>Eukaryota</taxon>
        <taxon>Metazoa</taxon>
        <taxon>Chordata</taxon>
        <taxon>Craniata</taxon>
        <taxon>Vertebrata</taxon>
        <taxon>Euteleostomi</taxon>
        <taxon>Archelosauria</taxon>
        <taxon>Archosauria</taxon>
        <taxon>Dinosauria</taxon>
        <taxon>Saurischia</taxon>
        <taxon>Theropoda</taxon>
        <taxon>Coelurosauria</taxon>
        <taxon>Aves</taxon>
        <taxon>Neognathae</taxon>
        <taxon>Neoaves</taxon>
        <taxon>Telluraves</taxon>
        <taxon>Accipitrimorphae</taxon>
        <taxon>Accipitriformes</taxon>
        <taxon>Accipitridae</taxon>
        <taxon>Accipitrinae</taxon>
        <taxon>Accipiter</taxon>
    </lineage>
</organism>
<comment type="similarity">
    <text evidence="14">Belongs to the G-protein coupled receptor 1 family.</text>
</comment>
<dbReference type="Proteomes" id="UP000694541">
    <property type="component" value="Unplaced"/>
</dbReference>
<dbReference type="InterPro" id="IPR017452">
    <property type="entry name" value="GPCR_Rhodpsn_7TM"/>
</dbReference>
<keyword evidence="10 14" id="KW-0675">Receptor</keyword>